<evidence type="ECO:0000256" key="3">
    <source>
        <dbReference type="ARBA" id="ARBA00022475"/>
    </source>
</evidence>
<evidence type="ECO:0000256" key="1">
    <source>
        <dbReference type="ARBA" id="ARBA00004651"/>
    </source>
</evidence>
<reference evidence="8 9" key="1">
    <citation type="submission" date="2015-11" db="EMBL/GenBank/DDBJ databases">
        <title>Identification of large and diverse effector repertoires of 38 Legionella species.</title>
        <authorList>
            <person name="Burstein D."/>
            <person name="Amaro F."/>
            <person name="Zusman T."/>
            <person name="Lifshitz Z."/>
            <person name="Cohen O."/>
            <person name="Gilbert J.A."/>
            <person name="Pupko T."/>
            <person name="Shuman H.A."/>
            <person name="Segal G."/>
        </authorList>
    </citation>
    <scope>NUCLEOTIDE SEQUENCE [LARGE SCALE GENOMIC DNA]</scope>
    <source>
        <strain evidence="8 9">1762-AUS-E</strain>
    </source>
</reference>
<gene>
    <name evidence="8" type="ORF">Lade_1659</name>
</gene>
<feature type="transmembrane region" description="Helical" evidence="7">
    <location>
        <begin position="38"/>
        <end position="57"/>
    </location>
</feature>
<dbReference type="PANTHER" id="PTHR23291">
    <property type="entry name" value="BAX INHIBITOR-RELATED"/>
    <property type="match status" value="1"/>
</dbReference>
<evidence type="ECO:0000256" key="2">
    <source>
        <dbReference type="ARBA" id="ARBA00010350"/>
    </source>
</evidence>
<evidence type="ECO:0000256" key="5">
    <source>
        <dbReference type="ARBA" id="ARBA00022989"/>
    </source>
</evidence>
<evidence type="ECO:0000256" key="4">
    <source>
        <dbReference type="ARBA" id="ARBA00022692"/>
    </source>
</evidence>
<dbReference type="GO" id="GO:0005886">
    <property type="term" value="C:plasma membrane"/>
    <property type="evidence" value="ECO:0007669"/>
    <property type="project" value="UniProtKB-SubCell"/>
</dbReference>
<dbReference type="EMBL" id="LNKA01000011">
    <property type="protein sequence ID" value="KTC64979.1"/>
    <property type="molecule type" value="Genomic_DNA"/>
</dbReference>
<feature type="transmembrane region" description="Helical" evidence="7">
    <location>
        <begin position="148"/>
        <end position="169"/>
    </location>
</feature>
<feature type="transmembrane region" description="Helical" evidence="7">
    <location>
        <begin position="118"/>
        <end position="141"/>
    </location>
</feature>
<name>A0A0W0R1K9_9GAMM</name>
<keyword evidence="6 7" id="KW-0472">Membrane</keyword>
<protein>
    <submittedName>
        <fullName evidence="8">Carrier/transport protein</fullName>
    </submittedName>
</protein>
<feature type="transmembrane region" description="Helical" evidence="7">
    <location>
        <begin position="63"/>
        <end position="82"/>
    </location>
</feature>
<organism evidence="8 9">
    <name type="scientific">Legionella adelaidensis</name>
    <dbReference type="NCBI Taxonomy" id="45056"/>
    <lineage>
        <taxon>Bacteria</taxon>
        <taxon>Pseudomonadati</taxon>
        <taxon>Pseudomonadota</taxon>
        <taxon>Gammaproteobacteria</taxon>
        <taxon>Legionellales</taxon>
        <taxon>Legionellaceae</taxon>
        <taxon>Legionella</taxon>
    </lineage>
</organism>
<keyword evidence="3" id="KW-1003">Cell membrane</keyword>
<proteinExistence type="inferred from homology"/>
<comment type="similarity">
    <text evidence="2 7">Belongs to the BI1 family.</text>
</comment>
<feature type="transmembrane region" description="Helical" evidence="7">
    <location>
        <begin position="175"/>
        <end position="193"/>
    </location>
</feature>
<dbReference type="Proteomes" id="UP000054859">
    <property type="component" value="Unassembled WGS sequence"/>
</dbReference>
<feature type="transmembrane region" description="Helical" evidence="7">
    <location>
        <begin position="205"/>
        <end position="231"/>
    </location>
</feature>
<dbReference type="AlphaFoldDB" id="A0A0W0R1K9"/>
<accession>A0A0W0R1K9</accession>
<feature type="transmembrane region" description="Helical" evidence="7">
    <location>
        <begin position="89"/>
        <end position="112"/>
    </location>
</feature>
<dbReference type="Pfam" id="PF01027">
    <property type="entry name" value="Bax1-I"/>
    <property type="match status" value="1"/>
</dbReference>
<comment type="caution">
    <text evidence="8">The sequence shown here is derived from an EMBL/GenBank/DDBJ whole genome shotgun (WGS) entry which is preliminary data.</text>
</comment>
<dbReference type="CDD" id="cd10433">
    <property type="entry name" value="YccA_like"/>
    <property type="match status" value="1"/>
</dbReference>
<evidence type="ECO:0000313" key="9">
    <source>
        <dbReference type="Proteomes" id="UP000054859"/>
    </source>
</evidence>
<dbReference type="InterPro" id="IPR006214">
    <property type="entry name" value="Bax_inhibitor_1-related"/>
</dbReference>
<evidence type="ECO:0000313" key="8">
    <source>
        <dbReference type="EMBL" id="KTC64979.1"/>
    </source>
</evidence>
<evidence type="ECO:0000256" key="6">
    <source>
        <dbReference type="ARBA" id="ARBA00023136"/>
    </source>
</evidence>
<keyword evidence="5 7" id="KW-1133">Transmembrane helix</keyword>
<evidence type="ECO:0000256" key="7">
    <source>
        <dbReference type="RuleBase" id="RU004379"/>
    </source>
</evidence>
<comment type="subcellular location">
    <subcellularLocation>
        <location evidence="1">Cell membrane</location>
        <topology evidence="1">Multi-pass membrane protein</topology>
    </subcellularLocation>
</comment>
<dbReference type="STRING" id="45056.Lade_1659"/>
<dbReference type="PATRIC" id="fig|45056.6.peg.1711"/>
<keyword evidence="9" id="KW-1185">Reference proteome</keyword>
<sequence>MLKYTNKLLELSMNRNSVSVIHRTESVLATNKVLRNTYLLLGLTFLFSALCAFIAFSTNARPMNPLLFIVGAYGLMFLTSALRNSAAGLLAVFAFTGFMGYALGPILSFYIANFANGPQLVGTALGATGLIFFALSGYALVSRKDFSYLGGFLFAASMVALLAIIASIFFPIPALSLGISAAFVLISSGLILLQTSQIIHGGETNYILATVTLFVSIYNLFISLLNLLGAFSGRDN</sequence>
<dbReference type="PANTHER" id="PTHR23291:SF115">
    <property type="entry name" value="MODULATOR OF FTSH PROTEASE YCCA"/>
    <property type="match status" value="1"/>
</dbReference>
<keyword evidence="4 7" id="KW-0812">Transmembrane</keyword>